<evidence type="ECO:0000313" key="2">
    <source>
        <dbReference type="EMBL" id="GMT25520.1"/>
    </source>
</evidence>
<dbReference type="EMBL" id="BTSY01000004">
    <property type="protein sequence ID" value="GMT25520.1"/>
    <property type="molecule type" value="Genomic_DNA"/>
</dbReference>
<dbReference type="Proteomes" id="UP001432322">
    <property type="component" value="Unassembled WGS sequence"/>
</dbReference>
<sequence length="1213" mass="134830">TMQGEVKIDAAEKAGQETAIGSTQEDEERNATDKTVDAELPSLSSGIHLPDDMLIAVENRSNEYYFPEKQGMLEMDDSSLIDFSGDIETPIKNESQVQTTMTKGPSSVDASSLASGIDLPDSVLLEVENRSNDYFFGSPQDGTPDLVMQAAVSPFPPSLISFDDQLFGPEDTDQRSARLYEKVELIEASSELHHLINRPSRLSSDANEEALVEDLAKRTSPEVLQEVVEPQDLSPPHEEAPSPPVFHPSDLQSLLRPVPPPFGEVRLISAEEGIERFPVDFEIHGSRSLDPSFISVDLPSTLPTPGDLTNEEALIHALNKRTSSPRYITEETITTTVEGFVHVERLEEHPMPSPHHFPSEGVKLVSAEDGTFNVPGPVRFETWLSLEPPGDEEEPKDEVGETSVASPPNVDSDTAELTYYRISQDAAPSLESSGEFEGLPQEDSKLMSISEILRLTSDCDRTTSFGLDVIQEESEAEKSGRSSRYEIARVSEVISPDEEPARPRRPSEVSRDASEVARTLLDRLREDQAHLEQQDTVETILSDDDEQHVDTAKVDSVELPIRREMTDHHIPDSDSEGEVEEWGQAKAGTTSEPFADDLAMEDENIEQKVEEIEKKAFAVEALSNSYYSIRDFALTPDAGEVYDSDGANPASYRSSVTPVFVIPPRAVDEEENLLGEEEEEVHNALETGKRDDEEEYITPSRDVIEDQPKALDVEERKEEELPIQVGVPPIEEASEEHIVPSKSQNEDLEEPAAATSEIHEEPNSMDDEEQIEKVLEKKVSFIEEKTELDEDEDEFVIASRPLTVAEEDLQDELPIFKRSADEGEPLEDASTSERVDKETPTGEVVVPSLPVDNLNQAQEPEIASPSSLSELEKSSDDADRPTSTSSSPADEDSHLMDAVEAQPLRSGVRLSDEVLRAVEERSNEYYGFGKPSASSALESSAAPPGAVQLVAAVDVIKDDNVQQSGEVKLVSARDAFKIERQISEYEKDLGAEVEIQLEHDTMDSPIEQERQPDEPAVNIRLVIDSKQPSLDRQSSLASGATEDELDRSSLMKLRLENNLERATSSHGERMEEINVADVERFWEYRYNKSPRTMKELEDAKRKLDEQTNRMTAKLDEEIEKKAREKSGVNLDEEINRKLSEAEKKFLPRDSTDKLESMDTERLHVPSSRSSPSYLVDRFSPRYEDEEDDDPGLPLTSSGQFFHLRSSSSSSAAS</sequence>
<feature type="non-terminal residue" evidence="2">
    <location>
        <position position="1"/>
    </location>
</feature>
<feature type="region of interest" description="Disordered" evidence="1">
    <location>
        <begin position="489"/>
        <end position="514"/>
    </location>
</feature>
<dbReference type="AlphaFoldDB" id="A0AAV5W115"/>
<organism evidence="2 3">
    <name type="scientific">Pristionchus fissidentatus</name>
    <dbReference type="NCBI Taxonomy" id="1538716"/>
    <lineage>
        <taxon>Eukaryota</taxon>
        <taxon>Metazoa</taxon>
        <taxon>Ecdysozoa</taxon>
        <taxon>Nematoda</taxon>
        <taxon>Chromadorea</taxon>
        <taxon>Rhabditida</taxon>
        <taxon>Rhabditina</taxon>
        <taxon>Diplogasteromorpha</taxon>
        <taxon>Diplogasteroidea</taxon>
        <taxon>Neodiplogasteridae</taxon>
        <taxon>Pristionchus</taxon>
    </lineage>
</organism>
<feature type="compositionally biased region" description="Basic and acidic residues" evidence="1">
    <location>
        <begin position="1133"/>
        <end position="1163"/>
    </location>
</feature>
<feature type="compositionally biased region" description="Basic and acidic residues" evidence="1">
    <location>
        <begin position="870"/>
        <end position="880"/>
    </location>
</feature>
<feature type="compositionally biased region" description="Basic and acidic residues" evidence="1">
    <location>
        <begin position="1101"/>
        <end position="1126"/>
    </location>
</feature>
<protein>
    <submittedName>
        <fullName evidence="2">Uncharacterized protein</fullName>
    </submittedName>
</protein>
<feature type="region of interest" description="Disordered" evidence="1">
    <location>
        <begin position="1024"/>
        <end position="1047"/>
    </location>
</feature>
<feature type="region of interest" description="Disordered" evidence="1">
    <location>
        <begin position="564"/>
        <end position="597"/>
    </location>
</feature>
<reference evidence="2" key="1">
    <citation type="submission" date="2023-10" db="EMBL/GenBank/DDBJ databases">
        <title>Genome assembly of Pristionchus species.</title>
        <authorList>
            <person name="Yoshida K."/>
            <person name="Sommer R.J."/>
        </authorList>
    </citation>
    <scope>NUCLEOTIDE SEQUENCE</scope>
    <source>
        <strain evidence="2">RS5133</strain>
    </source>
</reference>
<feature type="region of interest" description="Disordered" evidence="1">
    <location>
        <begin position="1101"/>
        <end position="1213"/>
    </location>
</feature>
<evidence type="ECO:0000256" key="1">
    <source>
        <dbReference type="SAM" id="MobiDB-lite"/>
    </source>
</evidence>
<feature type="non-terminal residue" evidence="2">
    <location>
        <position position="1213"/>
    </location>
</feature>
<feature type="region of interest" description="Disordered" evidence="1">
    <location>
        <begin position="803"/>
        <end position="910"/>
    </location>
</feature>
<accession>A0AAV5W115</accession>
<feature type="region of interest" description="Disordered" evidence="1">
    <location>
        <begin position="384"/>
        <end position="412"/>
    </location>
</feature>
<feature type="compositionally biased region" description="Basic and acidic residues" evidence="1">
    <location>
        <begin position="1"/>
        <end position="15"/>
    </location>
</feature>
<gene>
    <name evidence="2" type="ORF">PFISCL1PPCAC_16817</name>
</gene>
<feature type="compositionally biased region" description="Basic and acidic residues" evidence="1">
    <location>
        <begin position="681"/>
        <end position="691"/>
    </location>
</feature>
<proteinExistence type="predicted"/>
<feature type="compositionally biased region" description="Polar residues" evidence="1">
    <location>
        <begin position="403"/>
        <end position="412"/>
    </location>
</feature>
<feature type="compositionally biased region" description="Polar residues" evidence="1">
    <location>
        <begin position="1026"/>
        <end position="1038"/>
    </location>
</feature>
<evidence type="ECO:0000313" key="3">
    <source>
        <dbReference type="Proteomes" id="UP001432322"/>
    </source>
</evidence>
<feature type="compositionally biased region" description="Basic and acidic residues" evidence="1">
    <location>
        <begin position="831"/>
        <end position="840"/>
    </location>
</feature>
<feature type="region of interest" description="Disordered" evidence="1">
    <location>
        <begin position="673"/>
        <end position="695"/>
    </location>
</feature>
<feature type="region of interest" description="Disordered" evidence="1">
    <location>
        <begin position="714"/>
        <end position="768"/>
    </location>
</feature>
<name>A0AAV5W115_9BILA</name>
<keyword evidence="3" id="KW-1185">Reference proteome</keyword>
<feature type="region of interest" description="Disordered" evidence="1">
    <location>
        <begin position="1"/>
        <end position="43"/>
    </location>
</feature>
<feature type="compositionally biased region" description="Basic and acidic residues" evidence="1">
    <location>
        <begin position="499"/>
        <end position="514"/>
    </location>
</feature>
<comment type="caution">
    <text evidence="2">The sequence shown here is derived from an EMBL/GenBank/DDBJ whole genome shotgun (WGS) entry which is preliminary data.</text>
</comment>